<comment type="similarity">
    <text evidence="1">Belongs to the GerABKA family.</text>
</comment>
<keyword evidence="2 3" id="KW-0472">Membrane</keyword>
<evidence type="ECO:0000256" key="1">
    <source>
        <dbReference type="ARBA" id="ARBA00005278"/>
    </source>
</evidence>
<dbReference type="Pfam" id="PF03323">
    <property type="entry name" value="GerA"/>
    <property type="match status" value="1"/>
</dbReference>
<name>A0A328U5D5_9BACL</name>
<gene>
    <name evidence="4" type="ORF">DL346_00510</name>
</gene>
<comment type="caution">
    <text evidence="4">The sequence shown here is derived from an EMBL/GenBank/DDBJ whole genome shotgun (WGS) entry which is preliminary data.</text>
</comment>
<evidence type="ECO:0008006" key="6">
    <source>
        <dbReference type="Google" id="ProtNLM"/>
    </source>
</evidence>
<dbReference type="InterPro" id="IPR004995">
    <property type="entry name" value="Spore_Ger"/>
</dbReference>
<dbReference type="GO" id="GO:0016020">
    <property type="term" value="C:membrane"/>
    <property type="evidence" value="ECO:0007669"/>
    <property type="project" value="InterPro"/>
</dbReference>
<proteinExistence type="inferred from homology"/>
<keyword evidence="3" id="KW-0812">Transmembrane</keyword>
<feature type="transmembrane region" description="Helical" evidence="3">
    <location>
        <begin position="275"/>
        <end position="298"/>
    </location>
</feature>
<evidence type="ECO:0000313" key="4">
    <source>
        <dbReference type="EMBL" id="RAP77023.1"/>
    </source>
</evidence>
<accession>A0A328U5D5</accession>
<evidence type="ECO:0000313" key="5">
    <source>
        <dbReference type="Proteomes" id="UP000249260"/>
    </source>
</evidence>
<dbReference type="AlphaFoldDB" id="A0A328U5D5"/>
<organism evidence="4 5">
    <name type="scientific">Paenibacillus montanisoli</name>
    <dbReference type="NCBI Taxonomy" id="2081970"/>
    <lineage>
        <taxon>Bacteria</taxon>
        <taxon>Bacillati</taxon>
        <taxon>Bacillota</taxon>
        <taxon>Bacilli</taxon>
        <taxon>Bacillales</taxon>
        <taxon>Paenibacillaceae</taxon>
        <taxon>Paenibacillus</taxon>
    </lineage>
</organism>
<feature type="transmembrane region" description="Helical" evidence="3">
    <location>
        <begin position="318"/>
        <end position="339"/>
    </location>
</feature>
<dbReference type="PANTHER" id="PTHR22550">
    <property type="entry name" value="SPORE GERMINATION PROTEIN"/>
    <property type="match status" value="1"/>
</dbReference>
<dbReference type="OrthoDB" id="2509685at2"/>
<feature type="transmembrane region" description="Helical" evidence="3">
    <location>
        <begin position="246"/>
        <end position="263"/>
    </location>
</feature>
<dbReference type="Proteomes" id="UP000249260">
    <property type="component" value="Unassembled WGS sequence"/>
</dbReference>
<sequence>MATVTIASIQEALFHTDDLVTRELNAGKGKAMLIYLETMCEATKIELSLFKQLQSENNEGQVSLSIEELLTAAKVDPCYSVQDAVDALIRGRALICEEAAARCFSFDVSKQYRRSPTEPENERSLVGNRDGFVEYLQSNLNLIRKHLSTGELSVRYFKLGKNAKRPVALVWLDGTADRRIVDEAAKRISALSSTHELHPGLLRKLLRENKYSMFPQCLGTERVDYASALLARGRIGVLCDQSSICLILPVTIYTFMLTVDDLIQGTWASLLMRSVRVVGLLLGLILPSLYIAIVGFTYEVLPFKMLFSIKSSLESVPYPPIFETMLMIFIFQLIAEATLRLPSALAQMTGIVGGIVISESLVQIGFVSNILIVIIALTTIGKFVLPSIELRSTTTIAQFILIVGATILGFYGIAFAFIGILIHMLALEPFGVPYCLPVREMNR</sequence>
<dbReference type="PANTHER" id="PTHR22550:SF5">
    <property type="entry name" value="LEUCINE ZIPPER PROTEIN 4"/>
    <property type="match status" value="1"/>
</dbReference>
<evidence type="ECO:0000256" key="2">
    <source>
        <dbReference type="ARBA" id="ARBA00023136"/>
    </source>
</evidence>
<dbReference type="EMBL" id="QLUW01000001">
    <property type="protein sequence ID" value="RAP77023.1"/>
    <property type="molecule type" value="Genomic_DNA"/>
</dbReference>
<feature type="transmembrane region" description="Helical" evidence="3">
    <location>
        <begin position="396"/>
        <end position="422"/>
    </location>
</feature>
<keyword evidence="3" id="KW-1133">Transmembrane helix</keyword>
<dbReference type="RefSeq" id="WP_112880021.1">
    <property type="nucleotide sequence ID" value="NZ_QLUW01000001.1"/>
</dbReference>
<dbReference type="GO" id="GO:0009847">
    <property type="term" value="P:spore germination"/>
    <property type="evidence" value="ECO:0007669"/>
    <property type="project" value="InterPro"/>
</dbReference>
<reference evidence="4 5" key="1">
    <citation type="submission" date="2018-06" db="EMBL/GenBank/DDBJ databases">
        <title>Paenibacillus montanisoli sp. nov., isolated from mountain area soil.</title>
        <authorList>
            <person name="Wu M."/>
        </authorList>
    </citation>
    <scope>NUCLEOTIDE SEQUENCE [LARGE SCALE GENOMIC DNA]</scope>
    <source>
        <strain evidence="4 5">RA17</strain>
    </source>
</reference>
<dbReference type="PIRSF" id="PIRSF005690">
    <property type="entry name" value="GerBA"/>
    <property type="match status" value="1"/>
</dbReference>
<feature type="transmembrane region" description="Helical" evidence="3">
    <location>
        <begin position="351"/>
        <end position="376"/>
    </location>
</feature>
<evidence type="ECO:0000256" key="3">
    <source>
        <dbReference type="SAM" id="Phobius"/>
    </source>
</evidence>
<keyword evidence="5" id="KW-1185">Reference proteome</keyword>
<protein>
    <recommendedName>
        <fullName evidence="6">Spore germination protein</fullName>
    </recommendedName>
</protein>
<dbReference type="InterPro" id="IPR050768">
    <property type="entry name" value="UPF0353/GerABKA_families"/>
</dbReference>